<feature type="region of interest" description="Disordered" evidence="1">
    <location>
        <begin position="1"/>
        <end position="47"/>
    </location>
</feature>
<comment type="caution">
    <text evidence="2">The sequence shown here is derived from an EMBL/GenBank/DDBJ whole genome shotgun (WGS) entry which is preliminary data.</text>
</comment>
<evidence type="ECO:0000313" key="2">
    <source>
        <dbReference type="EMBL" id="OMJ73671.1"/>
    </source>
</evidence>
<protein>
    <submittedName>
        <fullName evidence="2">Uncharacterized protein</fullName>
    </submittedName>
</protein>
<evidence type="ECO:0000256" key="1">
    <source>
        <dbReference type="SAM" id="MobiDB-lite"/>
    </source>
</evidence>
<organism evidence="2 3">
    <name type="scientific">Stentor coeruleus</name>
    <dbReference type="NCBI Taxonomy" id="5963"/>
    <lineage>
        <taxon>Eukaryota</taxon>
        <taxon>Sar</taxon>
        <taxon>Alveolata</taxon>
        <taxon>Ciliophora</taxon>
        <taxon>Postciliodesmatophora</taxon>
        <taxon>Heterotrichea</taxon>
        <taxon>Heterotrichida</taxon>
        <taxon>Stentoridae</taxon>
        <taxon>Stentor</taxon>
    </lineage>
</organism>
<feature type="compositionally biased region" description="Basic residues" evidence="1">
    <location>
        <begin position="10"/>
        <end position="24"/>
    </location>
</feature>
<sequence length="244" mass="28729">MGKNSDKDKKMHHKKKDRKHKRERSKKEHLLRKSREQEQEKSLQEEQSKYIIDDSSYRKLIKILRDLLSYNPETEEAILEVFSLLDSSQELEITDIEDGFIRESLEKIFTIFTKQLNITEDNDGRYVYTKNSGKSLKEQISSYVQKAKTAPNVDHVSELLTGCLEKDMEIKVKPQAKPLPTVTAAQDKTIRQEISAHDSEFRQKTLMEIHMEKHKSHLKNQDYSKYIYTGKTLDKRFGQGKFFK</sequence>
<accession>A0A1R2BA49</accession>
<gene>
    <name evidence="2" type="ORF">SteCoe_27577</name>
</gene>
<name>A0A1R2BA49_9CILI</name>
<dbReference type="Proteomes" id="UP000187209">
    <property type="component" value="Unassembled WGS sequence"/>
</dbReference>
<dbReference type="AlphaFoldDB" id="A0A1R2BA49"/>
<dbReference type="OrthoDB" id="10531410at2759"/>
<evidence type="ECO:0000313" key="3">
    <source>
        <dbReference type="Proteomes" id="UP000187209"/>
    </source>
</evidence>
<dbReference type="EMBL" id="MPUH01000804">
    <property type="protein sequence ID" value="OMJ73671.1"/>
    <property type="molecule type" value="Genomic_DNA"/>
</dbReference>
<reference evidence="2 3" key="1">
    <citation type="submission" date="2016-11" db="EMBL/GenBank/DDBJ databases">
        <title>The macronuclear genome of Stentor coeruleus: a giant cell with tiny introns.</title>
        <authorList>
            <person name="Slabodnick M."/>
            <person name="Ruby J.G."/>
            <person name="Reiff S.B."/>
            <person name="Swart E.C."/>
            <person name="Gosai S."/>
            <person name="Prabakaran S."/>
            <person name="Witkowska E."/>
            <person name="Larue G.E."/>
            <person name="Fisher S."/>
            <person name="Freeman R.M."/>
            <person name="Gunawardena J."/>
            <person name="Chu W."/>
            <person name="Stover N.A."/>
            <person name="Gregory B.D."/>
            <person name="Nowacki M."/>
            <person name="Derisi J."/>
            <person name="Roy S.W."/>
            <person name="Marshall W.F."/>
            <person name="Sood P."/>
        </authorList>
    </citation>
    <scope>NUCLEOTIDE SEQUENCE [LARGE SCALE GENOMIC DNA]</scope>
    <source>
        <strain evidence="2">WM001</strain>
    </source>
</reference>
<proteinExistence type="predicted"/>
<keyword evidence="3" id="KW-1185">Reference proteome</keyword>
<feature type="compositionally biased region" description="Basic and acidic residues" evidence="1">
    <location>
        <begin position="25"/>
        <end position="47"/>
    </location>
</feature>